<reference evidence="4" key="3">
    <citation type="submission" date="2025-08" db="UniProtKB">
        <authorList>
            <consortium name="RefSeq"/>
        </authorList>
    </citation>
    <scope>IDENTIFICATION</scope>
    <source>
        <tissue evidence="4">Whole organism</tissue>
    </source>
</reference>
<dbReference type="CDD" id="cd00042">
    <property type="entry name" value="CY"/>
    <property type="match status" value="1"/>
</dbReference>
<reference evidence="3" key="1">
    <citation type="journal article" date="1997" name="Nucleic Acids Res.">
        <title>tRNAscan-SE: a program for improved detection of transfer RNA genes in genomic sequence.</title>
        <authorList>
            <person name="Lowe T.M."/>
            <person name="Eddy S.R."/>
        </authorList>
    </citation>
    <scope>NUCLEOTIDE SEQUENCE [LARGE SCALE GENOMIC DNA]</scope>
</reference>
<dbReference type="Proteomes" id="UP000694904">
    <property type="component" value="Chromosome X"/>
</dbReference>
<evidence type="ECO:0000313" key="4">
    <source>
        <dbReference type="RefSeq" id="XP_017871707.1"/>
    </source>
</evidence>
<protein>
    <submittedName>
        <fullName evidence="4">Sarcocystatin-A-like</fullName>
    </submittedName>
</protein>
<proteinExistence type="predicted"/>
<reference evidence="3" key="2">
    <citation type="journal article" date="2016" name="G3 (Bethesda)">
        <title>Genome Evolution in Three Species of Cactophilic Drosophila.</title>
        <authorList>
            <person name="Sanchez-Flores A."/>
            <person name="Penazola F."/>
            <person name="Carpinteyro-Ponce J."/>
            <person name="Nazario-Yepiz N."/>
            <person name="Abreu-Goodger C."/>
            <person name="Machado C.A."/>
            <person name="Markow T.A."/>
        </authorList>
    </citation>
    <scope>NUCLEOTIDE SEQUENCE [LARGE SCALE GENOMIC DNA]</scope>
</reference>
<evidence type="ECO:0000256" key="1">
    <source>
        <dbReference type="SAM" id="SignalP"/>
    </source>
</evidence>
<evidence type="ECO:0000259" key="2">
    <source>
        <dbReference type="SMART" id="SM00043"/>
    </source>
</evidence>
<dbReference type="Gene3D" id="3.10.450.10">
    <property type="match status" value="1"/>
</dbReference>
<dbReference type="InterPro" id="IPR000010">
    <property type="entry name" value="Cystatin_dom"/>
</dbReference>
<keyword evidence="1" id="KW-0732">Signal</keyword>
<dbReference type="SUPFAM" id="SSF54403">
    <property type="entry name" value="Cystatin/monellin"/>
    <property type="match status" value="1"/>
</dbReference>
<feature type="domain" description="Cystatin" evidence="2">
    <location>
        <begin position="21"/>
        <end position="111"/>
    </location>
</feature>
<keyword evidence="3" id="KW-1185">Reference proteome</keyword>
<dbReference type="SMART" id="SM00043">
    <property type="entry name" value="CY"/>
    <property type="match status" value="1"/>
</dbReference>
<name>A0ABM1PWX1_DROAR</name>
<feature type="chain" id="PRO_5046531917" evidence="1">
    <location>
        <begin position="19"/>
        <end position="122"/>
    </location>
</feature>
<dbReference type="GeneID" id="108619566"/>
<organism evidence="3 4">
    <name type="scientific">Drosophila arizonae</name>
    <name type="common">Fruit fly</name>
    <dbReference type="NCBI Taxonomy" id="7263"/>
    <lineage>
        <taxon>Eukaryota</taxon>
        <taxon>Metazoa</taxon>
        <taxon>Ecdysozoa</taxon>
        <taxon>Arthropoda</taxon>
        <taxon>Hexapoda</taxon>
        <taxon>Insecta</taxon>
        <taxon>Pterygota</taxon>
        <taxon>Neoptera</taxon>
        <taxon>Endopterygota</taxon>
        <taxon>Diptera</taxon>
        <taxon>Brachycera</taxon>
        <taxon>Muscomorpha</taxon>
        <taxon>Ephydroidea</taxon>
        <taxon>Drosophilidae</taxon>
        <taxon>Drosophila</taxon>
    </lineage>
</organism>
<accession>A0ABM1PWX1</accession>
<feature type="signal peptide" evidence="1">
    <location>
        <begin position="1"/>
        <end position="18"/>
    </location>
</feature>
<gene>
    <name evidence="4" type="primary">LOC108619566</name>
</gene>
<dbReference type="PANTHER" id="PTHR12319">
    <property type="entry name" value="CYSTATIN-RELATED"/>
    <property type="match status" value="1"/>
</dbReference>
<dbReference type="InterPro" id="IPR046350">
    <property type="entry name" value="Cystatin_sf"/>
</dbReference>
<dbReference type="InterPro" id="IPR053128">
    <property type="entry name" value="Cystatin-like"/>
</dbReference>
<dbReference type="PANTHER" id="PTHR12319:SF2">
    <property type="entry name" value="CYSTATIN-LIKE PROTEIN-RELATED"/>
    <property type="match status" value="1"/>
</dbReference>
<dbReference type="RefSeq" id="XP_017871707.1">
    <property type="nucleotide sequence ID" value="XM_018016218.1"/>
</dbReference>
<evidence type="ECO:0000313" key="3">
    <source>
        <dbReference type="Proteomes" id="UP000694904"/>
    </source>
</evidence>
<sequence>MFVAKILLICAAVALVSGNPQILGAPRQLSGADLEQSKRTLQESLTKLAAGEGPNYRISKILSASHQVVAGSLDRYTVELIDSNGQTKVCDVKIWSRTWLPNGIEVTFECPNEEPLVRKHSP</sequence>